<evidence type="ECO:0000313" key="2">
    <source>
        <dbReference type="EMBL" id="MDA3782305.1"/>
    </source>
</evidence>
<evidence type="ECO:0000313" key="4">
    <source>
        <dbReference type="Proteomes" id="UP000292818"/>
    </source>
</evidence>
<name>A0A2I1SDP3_9LACO</name>
<evidence type="ECO:0000313" key="3">
    <source>
        <dbReference type="EMBL" id="RZM17411.1"/>
    </source>
</evidence>
<sequence length="292" mass="33043">MKRYNMAINLAFMLLLMLTPSVVYASSNSNISEFEECYREGESKGIIKDGNISKDTFVEMCKESVFPAYLEAVKTDPTLTFEQFVADDNYEVPFQKKNDHPEVVTAEGSGRTAVGPFVNFISASKSYKMKAGDILICYGTGSSGRLVGHAAMATSANYIIEMPGNYRKIKGNSWRSHNARVVSKASFFKSHTKGKDYVAVYRNNHPIYSDRASTYAYRYMYKKDNPYYKITSNIFEKSPSYCSKYVVLAYYWGATKKSWGGGHRVGIIPPHQLPSYFSDSFVPSYKYKVTSY</sequence>
<feature type="chain" id="PRO_5044381854" evidence="1">
    <location>
        <begin position="26"/>
        <end position="292"/>
    </location>
</feature>
<reference evidence="2 5" key="2">
    <citation type="submission" date="2023-01" db="EMBL/GenBank/DDBJ databases">
        <title>Sequencing of the bacterial strains from artisanal fermented milk Matsoni.</title>
        <authorList>
            <person name="Rozman V."/>
            <person name="Accetto T."/>
            <person name="Bogovic Matijasic B."/>
        </authorList>
    </citation>
    <scope>NUCLEOTIDE SEQUENCE [LARGE SCALE GENOMIC DNA]</scope>
    <source>
        <strain evidence="5">lbl143</strain>
        <strain evidence="2">Lbl143</strain>
    </source>
</reference>
<evidence type="ECO:0000256" key="1">
    <source>
        <dbReference type="SAM" id="SignalP"/>
    </source>
</evidence>
<reference evidence="3 4" key="1">
    <citation type="submission" date="2019-01" db="EMBL/GenBank/DDBJ databases">
        <title>Colonization of the human gut by bovine bacteria present in Parmesan cheese.</title>
        <authorList>
            <person name="Lugli G.A."/>
            <person name="Milani C."/>
        </authorList>
    </citation>
    <scope>NUCLEOTIDE SEQUENCE [LARGE SCALE GENOMIC DNA]</scope>
    <source>
        <strain evidence="3 4">LDELB18P1</strain>
    </source>
</reference>
<dbReference type="SUPFAM" id="SSF54001">
    <property type="entry name" value="Cysteine proteinases"/>
    <property type="match status" value="1"/>
</dbReference>
<keyword evidence="1" id="KW-0732">Signal</keyword>
<organism evidence="3 4">
    <name type="scientific">Lactobacillus delbrueckii</name>
    <dbReference type="NCBI Taxonomy" id="1584"/>
    <lineage>
        <taxon>Bacteria</taxon>
        <taxon>Bacillati</taxon>
        <taxon>Bacillota</taxon>
        <taxon>Bacilli</taxon>
        <taxon>Lactobacillales</taxon>
        <taxon>Lactobacillaceae</taxon>
        <taxon>Lactobacillus</taxon>
    </lineage>
</organism>
<proteinExistence type="predicted"/>
<evidence type="ECO:0000313" key="5">
    <source>
        <dbReference type="Proteomes" id="UP001213083"/>
    </source>
</evidence>
<dbReference type="Proteomes" id="UP001213083">
    <property type="component" value="Unassembled WGS sequence"/>
</dbReference>
<dbReference type="Gene3D" id="3.90.1720.10">
    <property type="entry name" value="endopeptidase domain like (from Nostoc punctiforme)"/>
    <property type="match status" value="1"/>
</dbReference>
<dbReference type="EMBL" id="SETJ01000009">
    <property type="protein sequence ID" value="RZM17411.1"/>
    <property type="molecule type" value="Genomic_DNA"/>
</dbReference>
<dbReference type="Proteomes" id="UP000292818">
    <property type="component" value="Unassembled WGS sequence"/>
</dbReference>
<dbReference type="AlphaFoldDB" id="A0A2I1SDP3"/>
<comment type="caution">
    <text evidence="3">The sequence shown here is derived from an EMBL/GenBank/DDBJ whole genome shotgun (WGS) entry which is preliminary data.</text>
</comment>
<dbReference type="RefSeq" id="WP_013438944.1">
    <property type="nucleotide sequence ID" value="NZ_BNHR01000021.1"/>
</dbReference>
<gene>
    <name evidence="3" type="ORF">LDELB18P1_0113</name>
    <name evidence="2" type="ORF">PF593_03940</name>
</gene>
<accession>A0A2I1SDP3</accession>
<feature type="signal peptide" evidence="1">
    <location>
        <begin position="1"/>
        <end position="25"/>
    </location>
</feature>
<dbReference type="InterPro" id="IPR038765">
    <property type="entry name" value="Papain-like_cys_pep_sf"/>
</dbReference>
<dbReference type="EMBL" id="JAQIEV010000009">
    <property type="protein sequence ID" value="MDA3782305.1"/>
    <property type="molecule type" value="Genomic_DNA"/>
</dbReference>
<protein>
    <submittedName>
        <fullName evidence="3">Uncharacterized protein</fullName>
    </submittedName>
</protein>